<sequence>MAFTMHCCKNVLNPLFFLLLLVWLPWAAAADVEVRNPSLTPTDDGYALSADFNIDFNNRLEEAVDRGVVLYFVVDFELNRHRWYWLDDKVASRTLTYRLSYNALTRLYRLSNGALHQNFNSLESALRLLSRLRNWTVLERGSSGLVYGQPYQASVRFRLDTSQLPKPFQLTALAYREWNLSSDWARWNFIPEPREAR</sequence>
<feature type="chain" id="PRO_5037017889" evidence="1">
    <location>
        <begin position="30"/>
        <end position="197"/>
    </location>
</feature>
<name>A0A975XW36_9RHOO</name>
<dbReference type="InterPro" id="IPR025500">
    <property type="entry name" value="DUF4390"/>
</dbReference>
<feature type="signal peptide" evidence="1">
    <location>
        <begin position="1"/>
        <end position="29"/>
    </location>
</feature>
<evidence type="ECO:0000313" key="2">
    <source>
        <dbReference type="EMBL" id="QWT50491.1"/>
    </source>
</evidence>
<gene>
    <name evidence="2" type="ORF">Azoinq_06860</name>
</gene>
<dbReference type="KEGG" id="aiq:Azoinq_06860"/>
<accession>A0A975XW36</accession>
<reference evidence="2" key="1">
    <citation type="submission" date="2020-11" db="EMBL/GenBank/DDBJ databases">
        <title>Azospira inquinata sp. nov.</title>
        <authorList>
            <person name="Moe W.M."/>
            <person name="Mikes M.C."/>
        </authorList>
    </citation>
    <scope>NUCLEOTIDE SEQUENCE</scope>
    <source>
        <strain evidence="2">Azo-3</strain>
    </source>
</reference>
<evidence type="ECO:0000313" key="3">
    <source>
        <dbReference type="Proteomes" id="UP000683428"/>
    </source>
</evidence>
<keyword evidence="3" id="KW-1185">Reference proteome</keyword>
<keyword evidence="1" id="KW-0732">Signal</keyword>
<evidence type="ECO:0000256" key="1">
    <source>
        <dbReference type="SAM" id="SignalP"/>
    </source>
</evidence>
<dbReference type="Proteomes" id="UP000683428">
    <property type="component" value="Chromosome"/>
</dbReference>
<proteinExistence type="predicted"/>
<dbReference type="AlphaFoldDB" id="A0A975XW36"/>
<dbReference type="EMBL" id="CP064782">
    <property type="protein sequence ID" value="QWT50491.1"/>
    <property type="molecule type" value="Genomic_DNA"/>
</dbReference>
<organism evidence="2 3">
    <name type="scientific">Azospira inquinata</name>
    <dbReference type="NCBI Taxonomy" id="2785627"/>
    <lineage>
        <taxon>Bacteria</taxon>
        <taxon>Pseudomonadati</taxon>
        <taxon>Pseudomonadota</taxon>
        <taxon>Betaproteobacteria</taxon>
        <taxon>Rhodocyclales</taxon>
        <taxon>Rhodocyclaceae</taxon>
        <taxon>Azospira</taxon>
    </lineage>
</organism>
<dbReference type="Pfam" id="PF14334">
    <property type="entry name" value="DUF4390"/>
    <property type="match status" value="1"/>
</dbReference>
<protein>
    <submittedName>
        <fullName evidence="2">DUF4390 domain-containing protein</fullName>
    </submittedName>
</protein>